<reference evidence="7" key="1">
    <citation type="journal article" date="2019" name="Int. J. Syst. Evol. Microbiol.">
        <title>The Global Catalogue of Microorganisms (GCM) 10K type strain sequencing project: providing services to taxonomists for standard genome sequencing and annotation.</title>
        <authorList>
            <consortium name="The Broad Institute Genomics Platform"/>
            <consortium name="The Broad Institute Genome Sequencing Center for Infectious Disease"/>
            <person name="Wu L."/>
            <person name="Ma J."/>
        </authorList>
    </citation>
    <scope>NUCLEOTIDE SEQUENCE [LARGE SCALE GENOMIC DNA]</scope>
    <source>
        <strain evidence="7">CCUG 62982</strain>
    </source>
</reference>
<dbReference type="Gene3D" id="3.30.450.40">
    <property type="match status" value="1"/>
</dbReference>
<dbReference type="InterPro" id="IPR029016">
    <property type="entry name" value="GAF-like_dom_sf"/>
</dbReference>
<keyword evidence="4" id="KW-1133">Transmembrane helix</keyword>
<dbReference type="Proteomes" id="UP001596977">
    <property type="component" value="Unassembled WGS sequence"/>
</dbReference>
<dbReference type="GO" id="GO:0004673">
    <property type="term" value="F:protein histidine kinase activity"/>
    <property type="evidence" value="ECO:0007669"/>
    <property type="project" value="UniProtKB-EC"/>
</dbReference>
<evidence type="ECO:0000256" key="2">
    <source>
        <dbReference type="ARBA" id="ARBA00012438"/>
    </source>
</evidence>
<feature type="transmembrane region" description="Helical" evidence="4">
    <location>
        <begin position="158"/>
        <end position="183"/>
    </location>
</feature>
<keyword evidence="6" id="KW-0418">Kinase</keyword>
<keyword evidence="7" id="KW-1185">Reference proteome</keyword>
<dbReference type="InterPro" id="IPR003594">
    <property type="entry name" value="HATPase_dom"/>
</dbReference>
<feature type="transmembrane region" description="Helical" evidence="4">
    <location>
        <begin position="256"/>
        <end position="278"/>
    </location>
</feature>
<dbReference type="RefSeq" id="WP_264942907.1">
    <property type="nucleotide sequence ID" value="NZ_JAPDRA010000001.1"/>
</dbReference>
<keyword evidence="6" id="KW-0808">Transferase</keyword>
<feature type="domain" description="Histidine kinase" evidence="5">
    <location>
        <begin position="470"/>
        <end position="672"/>
    </location>
</feature>
<dbReference type="CDD" id="cd00075">
    <property type="entry name" value="HATPase"/>
    <property type="match status" value="1"/>
</dbReference>
<feature type="transmembrane region" description="Helical" evidence="4">
    <location>
        <begin position="189"/>
        <end position="208"/>
    </location>
</feature>
<feature type="transmembrane region" description="Helical" evidence="4">
    <location>
        <begin position="6"/>
        <end position="25"/>
    </location>
</feature>
<dbReference type="EC" id="2.7.13.3" evidence="2"/>
<dbReference type="InterPro" id="IPR014265">
    <property type="entry name" value="XrtA/PrsK"/>
</dbReference>
<dbReference type="SUPFAM" id="SSF55874">
    <property type="entry name" value="ATPase domain of HSP90 chaperone/DNA topoisomerase II/histidine kinase"/>
    <property type="match status" value="1"/>
</dbReference>
<evidence type="ECO:0000259" key="5">
    <source>
        <dbReference type="PROSITE" id="PS50109"/>
    </source>
</evidence>
<sequence length="681" mass="72084">MLSASILWTHAFAALLFGALALWAWRRREPGLPRHPLAVALGLTALWALAAAGIGEGESATRIAEAMRNLAWFAFMIAMHRRDGSVRPPAALGTVYGVAALVVVFALLIGLGANAAPPQLAPGMATAALLLRMLVAVAALVLMRALHAAVAPGANAGLRWVVLALAGLWLLDFNLFCVTYLTARPAPELLALRGAGMVLAALAMAMGLHHKGDWNVQVSRTVAYQSLSLVAIGAYFAVLALVSSVIATVGGANARVLQTAFVFGSTAAILTLVSSTWLRAWAKVKLAKHFFRHRYDYRSEWMRFTETLGVAEGAAPLDERIVKAMADLTDSPAGVLLVPEGTGLGVGSAWNWSGETGPADAALAQHLAATGRILELDELIESDSVEAALLPHWMAHHRDAWAVVPLPHLGGLAGAILLARPPVRRPLDWEDFDLLKVAGRQAGSYLAEARAQEALADAQRFDEFNRRFAFILHDIKNLVSQLTLVARNAERHAGNPEFRADMVSTLNASADKMNALLARLAPHGRARADAPRATMVAPLVDRIAAARRGQHPVTVTGAQGAVALADPAGLEQLLGHLVQNAIEASPAHEPVTLAIGADGEAVTIDVVDRGTGMSPGFIRDKLFKPFVSSKPAGFGVGAFEARQLAQAMGGRIEVSSREGAGSRFRVVLRAAHAADVTERAA</sequence>
<dbReference type="InterPro" id="IPR004358">
    <property type="entry name" value="Sig_transdc_His_kin-like_C"/>
</dbReference>
<evidence type="ECO:0000256" key="4">
    <source>
        <dbReference type="SAM" id="Phobius"/>
    </source>
</evidence>
<comment type="caution">
    <text evidence="6">The sequence shown here is derived from an EMBL/GenBank/DDBJ whole genome shotgun (WGS) entry which is preliminary data.</text>
</comment>
<dbReference type="EMBL" id="JBHTJG010000001">
    <property type="protein sequence ID" value="MFD0944809.1"/>
    <property type="molecule type" value="Genomic_DNA"/>
</dbReference>
<dbReference type="InterPro" id="IPR005467">
    <property type="entry name" value="His_kinase_dom"/>
</dbReference>
<comment type="catalytic activity">
    <reaction evidence="1">
        <text>ATP + protein L-histidine = ADP + protein N-phospho-L-histidine.</text>
        <dbReference type="EC" id="2.7.13.3"/>
    </reaction>
</comment>
<dbReference type="Gene3D" id="3.30.565.10">
    <property type="entry name" value="Histidine kinase-like ATPase, C-terminal domain"/>
    <property type="match status" value="1"/>
</dbReference>
<dbReference type="SMART" id="SM00387">
    <property type="entry name" value="HATPase_c"/>
    <property type="match status" value="1"/>
</dbReference>
<keyword evidence="4" id="KW-0812">Transmembrane</keyword>
<feature type="transmembrane region" description="Helical" evidence="4">
    <location>
        <begin position="90"/>
        <end position="113"/>
    </location>
</feature>
<evidence type="ECO:0000256" key="1">
    <source>
        <dbReference type="ARBA" id="ARBA00000085"/>
    </source>
</evidence>
<keyword evidence="3" id="KW-0597">Phosphoprotein</keyword>
<proteinExistence type="predicted"/>
<dbReference type="SUPFAM" id="SSF55781">
    <property type="entry name" value="GAF domain-like"/>
    <property type="match status" value="1"/>
</dbReference>
<protein>
    <recommendedName>
        <fullName evidence="2">histidine kinase</fullName>
        <ecNumber evidence="2">2.7.13.3</ecNumber>
    </recommendedName>
</protein>
<dbReference type="NCBIfam" id="TIGR02916">
    <property type="entry name" value="PEP_his_kin"/>
    <property type="match status" value="1"/>
</dbReference>
<dbReference type="Pfam" id="PF02518">
    <property type="entry name" value="HATPase_c"/>
    <property type="match status" value="1"/>
</dbReference>
<dbReference type="PANTHER" id="PTHR43547:SF2">
    <property type="entry name" value="HYBRID SIGNAL TRANSDUCTION HISTIDINE KINASE C"/>
    <property type="match status" value="1"/>
</dbReference>
<keyword evidence="4" id="KW-0472">Membrane</keyword>
<evidence type="ECO:0000256" key="3">
    <source>
        <dbReference type="ARBA" id="ARBA00022553"/>
    </source>
</evidence>
<feature type="transmembrane region" description="Helical" evidence="4">
    <location>
        <begin position="125"/>
        <end position="146"/>
    </location>
</feature>
<evidence type="ECO:0000313" key="7">
    <source>
        <dbReference type="Proteomes" id="UP001596977"/>
    </source>
</evidence>
<accession>A0ABW3H075</accession>
<gene>
    <name evidence="6" type="primary">prsK</name>
    <name evidence="6" type="ORF">ACFQ1E_00500</name>
</gene>
<evidence type="ECO:0000313" key="6">
    <source>
        <dbReference type="EMBL" id="MFD0944809.1"/>
    </source>
</evidence>
<dbReference type="PRINTS" id="PR00344">
    <property type="entry name" value="BCTRLSENSOR"/>
</dbReference>
<dbReference type="InterPro" id="IPR036890">
    <property type="entry name" value="HATPase_C_sf"/>
</dbReference>
<dbReference type="PANTHER" id="PTHR43547">
    <property type="entry name" value="TWO-COMPONENT HISTIDINE KINASE"/>
    <property type="match status" value="1"/>
</dbReference>
<dbReference type="PROSITE" id="PS50109">
    <property type="entry name" value="HIS_KIN"/>
    <property type="match status" value="1"/>
</dbReference>
<feature type="transmembrane region" description="Helical" evidence="4">
    <location>
        <begin position="37"/>
        <end position="54"/>
    </location>
</feature>
<organism evidence="6 7">
    <name type="scientific">Sphingomonas canadensis</name>
    <dbReference type="NCBI Taxonomy" id="1219257"/>
    <lineage>
        <taxon>Bacteria</taxon>
        <taxon>Pseudomonadati</taxon>
        <taxon>Pseudomonadota</taxon>
        <taxon>Alphaproteobacteria</taxon>
        <taxon>Sphingomonadales</taxon>
        <taxon>Sphingomonadaceae</taxon>
        <taxon>Sphingomonas</taxon>
    </lineage>
</organism>
<feature type="transmembrane region" description="Helical" evidence="4">
    <location>
        <begin position="229"/>
        <end position="250"/>
    </location>
</feature>
<name>A0ABW3H075_9SPHN</name>